<accession>A0A0E9PVE0</accession>
<dbReference type="AlphaFoldDB" id="A0A0E9PVE0"/>
<protein>
    <submittedName>
        <fullName evidence="1">Uncharacterized protein</fullName>
    </submittedName>
</protein>
<proteinExistence type="predicted"/>
<reference evidence="1" key="1">
    <citation type="submission" date="2014-11" db="EMBL/GenBank/DDBJ databases">
        <authorList>
            <person name="Amaro Gonzalez C."/>
        </authorList>
    </citation>
    <scope>NUCLEOTIDE SEQUENCE</scope>
</reference>
<reference evidence="1" key="2">
    <citation type="journal article" date="2015" name="Fish Shellfish Immunol.">
        <title>Early steps in the European eel (Anguilla anguilla)-Vibrio vulnificus interaction in the gills: Role of the RtxA13 toxin.</title>
        <authorList>
            <person name="Callol A."/>
            <person name="Pajuelo D."/>
            <person name="Ebbesson L."/>
            <person name="Teles M."/>
            <person name="MacKenzie S."/>
            <person name="Amaro C."/>
        </authorList>
    </citation>
    <scope>NUCLEOTIDE SEQUENCE</scope>
</reference>
<organism evidence="1">
    <name type="scientific">Anguilla anguilla</name>
    <name type="common">European freshwater eel</name>
    <name type="synonym">Muraena anguilla</name>
    <dbReference type="NCBI Taxonomy" id="7936"/>
    <lineage>
        <taxon>Eukaryota</taxon>
        <taxon>Metazoa</taxon>
        <taxon>Chordata</taxon>
        <taxon>Craniata</taxon>
        <taxon>Vertebrata</taxon>
        <taxon>Euteleostomi</taxon>
        <taxon>Actinopterygii</taxon>
        <taxon>Neopterygii</taxon>
        <taxon>Teleostei</taxon>
        <taxon>Anguilliformes</taxon>
        <taxon>Anguillidae</taxon>
        <taxon>Anguilla</taxon>
    </lineage>
</organism>
<evidence type="ECO:0000313" key="1">
    <source>
        <dbReference type="EMBL" id="JAH08469.1"/>
    </source>
</evidence>
<dbReference type="EMBL" id="GBXM01100108">
    <property type="protein sequence ID" value="JAH08469.1"/>
    <property type="molecule type" value="Transcribed_RNA"/>
</dbReference>
<sequence>MRRETGGESEEHSCSSSAGTARLISKCLHDNSPTCTAEGLSL</sequence>
<name>A0A0E9PVE0_ANGAN</name>